<keyword evidence="13" id="KW-0489">Methyltransferase</keyword>
<dbReference type="SUPFAM" id="SSF53383">
    <property type="entry name" value="PLP-dependent transferases"/>
    <property type="match status" value="1"/>
</dbReference>
<dbReference type="CDD" id="cd00378">
    <property type="entry name" value="SHMT"/>
    <property type="match status" value="1"/>
</dbReference>
<evidence type="ECO:0000256" key="4">
    <source>
        <dbReference type="ARBA" id="ARBA00011738"/>
    </source>
</evidence>
<dbReference type="Proteomes" id="UP000176544">
    <property type="component" value="Unassembled WGS sequence"/>
</dbReference>
<dbReference type="InterPro" id="IPR015421">
    <property type="entry name" value="PyrdxlP-dep_Trfase_major"/>
</dbReference>
<keyword evidence="8 9" id="KW-0663">Pyridoxal phosphate</keyword>
<keyword evidence="7 9" id="KW-0808">Transferase</keyword>
<dbReference type="EMBL" id="MHJA01000012">
    <property type="protein sequence ID" value="OGY61134.1"/>
    <property type="molecule type" value="Genomic_DNA"/>
</dbReference>
<dbReference type="InterPro" id="IPR001085">
    <property type="entry name" value="Ser_HO-MeTrfase"/>
</dbReference>
<comment type="caution">
    <text evidence="13">The sequence shown here is derived from an EMBL/GenBank/DDBJ whole genome shotgun (WGS) entry which is preliminary data.</text>
</comment>
<dbReference type="FunFam" id="3.40.640.10:FF:000001">
    <property type="entry name" value="Serine hydroxymethyltransferase"/>
    <property type="match status" value="1"/>
</dbReference>
<name>A0A1G1Z9F4_9BACT</name>
<evidence type="ECO:0000256" key="8">
    <source>
        <dbReference type="ARBA" id="ARBA00022898"/>
    </source>
</evidence>
<proteinExistence type="inferred from homology"/>
<dbReference type="InterPro" id="IPR019798">
    <property type="entry name" value="Ser_HO-MeTrfase_PLP_BS"/>
</dbReference>
<dbReference type="PANTHER" id="PTHR11680">
    <property type="entry name" value="SERINE HYDROXYMETHYLTRANSFERASE"/>
    <property type="match status" value="1"/>
</dbReference>
<dbReference type="NCBIfam" id="NF000586">
    <property type="entry name" value="PRK00011.1"/>
    <property type="match status" value="1"/>
</dbReference>
<dbReference type="InterPro" id="IPR049943">
    <property type="entry name" value="Ser_HO-MeTrfase-like"/>
</dbReference>
<evidence type="ECO:0000256" key="11">
    <source>
        <dbReference type="SAM" id="MobiDB-lite"/>
    </source>
</evidence>
<evidence type="ECO:0000256" key="1">
    <source>
        <dbReference type="ARBA" id="ARBA00001933"/>
    </source>
</evidence>
<dbReference type="GO" id="GO:0005737">
    <property type="term" value="C:cytoplasm"/>
    <property type="evidence" value="ECO:0007669"/>
    <property type="project" value="UniProtKB-SubCell"/>
</dbReference>
<dbReference type="Gene3D" id="3.90.1150.10">
    <property type="entry name" value="Aspartate Aminotransferase, domain 1"/>
    <property type="match status" value="1"/>
</dbReference>
<dbReference type="PANTHER" id="PTHR11680:SF35">
    <property type="entry name" value="SERINE HYDROXYMETHYLTRANSFERASE 1"/>
    <property type="match status" value="1"/>
</dbReference>
<evidence type="ECO:0000256" key="7">
    <source>
        <dbReference type="ARBA" id="ARBA00022679"/>
    </source>
</evidence>
<evidence type="ECO:0000256" key="5">
    <source>
        <dbReference type="ARBA" id="ARBA00022490"/>
    </source>
</evidence>
<dbReference type="Gene3D" id="3.40.640.10">
    <property type="entry name" value="Type I PLP-dependent aspartate aminotransferase-like (Major domain)"/>
    <property type="match status" value="1"/>
</dbReference>
<evidence type="ECO:0000256" key="2">
    <source>
        <dbReference type="ARBA" id="ARBA00004496"/>
    </source>
</evidence>
<organism evidence="13 14">
    <name type="scientific">Candidatus Colwellbacteria bacterium RIFCSPLOWO2_02_FULL_45_11</name>
    <dbReference type="NCBI Taxonomy" id="1797692"/>
    <lineage>
        <taxon>Bacteria</taxon>
        <taxon>Candidatus Colwelliibacteriota</taxon>
    </lineage>
</organism>
<comment type="function">
    <text evidence="9">Catalyzes the reversible interconversion of serine and glycine with tetrahydrofolate (THF) serving as the one-carbon carrier. This reaction serves as the major source of one-carbon groups required for the biosynthesis of purines, thymidylate, methionine, and other important biomolecules. Also exhibits THF-independent aldolase activity toward beta-hydroxyamino acids, producing glycine and aldehydes, via a retro-aldol mechanism.</text>
</comment>
<dbReference type="UniPathway" id="UPA00193"/>
<keyword evidence="5 9" id="KW-0963">Cytoplasm</keyword>
<feature type="modified residue" description="N6-(pyridoxal phosphate)lysine" evidence="9 10">
    <location>
        <position position="225"/>
    </location>
</feature>
<comment type="subcellular location">
    <subcellularLocation>
        <location evidence="2 9">Cytoplasm</location>
    </subcellularLocation>
</comment>
<feature type="region of interest" description="Disordered" evidence="11">
    <location>
        <begin position="338"/>
        <end position="361"/>
    </location>
</feature>
<dbReference type="AlphaFoldDB" id="A0A1G1Z9F4"/>
<feature type="binding site" evidence="9">
    <location>
        <position position="116"/>
    </location>
    <ligand>
        <name>(6S)-5,6,7,8-tetrahydrofolate</name>
        <dbReference type="ChEBI" id="CHEBI:57453"/>
    </ligand>
</feature>
<accession>A0A1G1Z9F4</accession>
<evidence type="ECO:0000256" key="10">
    <source>
        <dbReference type="PIRSR" id="PIRSR000412-50"/>
    </source>
</evidence>
<dbReference type="PIRSF" id="PIRSF000412">
    <property type="entry name" value="SHMT"/>
    <property type="match status" value="1"/>
</dbReference>
<comment type="pathway">
    <text evidence="9">One-carbon metabolism; tetrahydrofolate interconversion.</text>
</comment>
<dbReference type="GO" id="GO:0030170">
    <property type="term" value="F:pyridoxal phosphate binding"/>
    <property type="evidence" value="ECO:0007669"/>
    <property type="project" value="UniProtKB-UniRule"/>
</dbReference>
<dbReference type="InterPro" id="IPR015422">
    <property type="entry name" value="PyrdxlP-dep_Trfase_small"/>
</dbReference>
<keyword evidence="9" id="KW-0028">Amino-acid biosynthesis</keyword>
<comment type="cofactor">
    <cofactor evidence="1 9 10">
        <name>pyridoxal 5'-phosphate</name>
        <dbReference type="ChEBI" id="CHEBI:597326"/>
    </cofactor>
</comment>
<evidence type="ECO:0000313" key="14">
    <source>
        <dbReference type="Proteomes" id="UP000176544"/>
    </source>
</evidence>
<comment type="similarity">
    <text evidence="3 9">Belongs to the SHMT family.</text>
</comment>
<comment type="pathway">
    <text evidence="9">Amino-acid biosynthesis; glycine biosynthesis; glycine from L-serine: step 1/1.</text>
</comment>
<dbReference type="UniPathway" id="UPA00288">
    <property type="reaction ID" value="UER01023"/>
</dbReference>
<dbReference type="Pfam" id="PF00464">
    <property type="entry name" value="SHMT"/>
    <property type="match status" value="1"/>
</dbReference>
<feature type="binding site" evidence="9">
    <location>
        <begin position="120"/>
        <end position="122"/>
    </location>
    <ligand>
        <name>(6S)-5,6,7,8-tetrahydrofolate</name>
        <dbReference type="ChEBI" id="CHEBI:57453"/>
    </ligand>
</feature>
<comment type="subunit">
    <text evidence="4 9">Homodimer.</text>
</comment>
<gene>
    <name evidence="9" type="primary">glyA</name>
    <name evidence="13" type="ORF">A3I33_01460</name>
</gene>
<dbReference type="GO" id="GO:0019264">
    <property type="term" value="P:glycine biosynthetic process from serine"/>
    <property type="evidence" value="ECO:0007669"/>
    <property type="project" value="UniProtKB-UniRule"/>
</dbReference>
<evidence type="ECO:0000256" key="6">
    <source>
        <dbReference type="ARBA" id="ARBA00022563"/>
    </source>
</evidence>
<dbReference type="InterPro" id="IPR039429">
    <property type="entry name" value="SHMT-like_dom"/>
</dbReference>
<dbReference type="STRING" id="1797692.A3I33_01460"/>
<dbReference type="EC" id="2.1.2.1" evidence="9"/>
<dbReference type="PROSITE" id="PS00096">
    <property type="entry name" value="SHMT"/>
    <property type="match status" value="1"/>
</dbReference>
<evidence type="ECO:0000256" key="9">
    <source>
        <dbReference type="HAMAP-Rule" id="MF_00051"/>
    </source>
</evidence>
<dbReference type="HAMAP" id="MF_00051">
    <property type="entry name" value="SHMT"/>
    <property type="match status" value="1"/>
</dbReference>
<evidence type="ECO:0000313" key="13">
    <source>
        <dbReference type="EMBL" id="OGY61134.1"/>
    </source>
</evidence>
<dbReference type="GO" id="GO:0008168">
    <property type="term" value="F:methyltransferase activity"/>
    <property type="evidence" value="ECO:0007669"/>
    <property type="project" value="UniProtKB-KW"/>
</dbReference>
<dbReference type="InterPro" id="IPR015424">
    <property type="entry name" value="PyrdxlP-dep_Trfase"/>
</dbReference>
<evidence type="ECO:0000259" key="12">
    <source>
        <dbReference type="Pfam" id="PF00464"/>
    </source>
</evidence>
<dbReference type="GO" id="GO:0004372">
    <property type="term" value="F:glycine hydroxymethyltransferase activity"/>
    <property type="evidence" value="ECO:0007669"/>
    <property type="project" value="UniProtKB-UniRule"/>
</dbReference>
<feature type="domain" description="Serine hydroxymethyltransferase-like" evidence="12">
    <location>
        <begin position="2"/>
        <end position="378"/>
    </location>
</feature>
<keyword evidence="6 9" id="KW-0554">One-carbon metabolism</keyword>
<feature type="binding site" evidence="9">
    <location>
        <position position="240"/>
    </location>
    <ligand>
        <name>(6S)-5,6,7,8-tetrahydrofolate</name>
        <dbReference type="ChEBI" id="CHEBI:57453"/>
    </ligand>
</feature>
<sequence length="406" mass="44602">MKDKEIQKLINLEIKRQKETLDLIASENLASRDVLAPLGSPLSNKYSEGYPGKRYYPGNEYHDKIEILAQKRALKLFKLDPKKWSVNVQPYSGSPANLAVYVGLAEPGDTIMGMKLAAGGHLTHGHKVSASGIFYNSVQYGVNPKTGKVDYDEVLRLAKKAKPKVFVSGFTAYPRRFNFKKFGEIAKKVGAYHLSDISHIAGLVAGGAHPSPFPYADVVMTTTHKSLRGPRGAVLFSRNEIKEKIDKAVFPGLQGGPHNNVTASKAVAFKEAMRPEFKIYARQIVKNAEALAGELKKLGFNLVTGGTDTHLILVDMRAFNMDGLTAERRLEKSNIVANRNSVPGDPSPFKPSGVRLGTPSLTTRGMKEKEMRLIAHLIYDAVHNKKGTKAKVIALCKKFPAKSYLS</sequence>
<dbReference type="GO" id="GO:0035999">
    <property type="term" value="P:tetrahydrofolate interconversion"/>
    <property type="evidence" value="ECO:0007669"/>
    <property type="project" value="UniProtKB-UniRule"/>
</dbReference>
<dbReference type="GO" id="GO:0032259">
    <property type="term" value="P:methylation"/>
    <property type="evidence" value="ECO:0007669"/>
    <property type="project" value="UniProtKB-KW"/>
</dbReference>
<protein>
    <recommendedName>
        <fullName evidence="9">Serine hydroxymethyltransferase</fullName>
        <shortName evidence="9">SHMT</shortName>
        <shortName evidence="9">Serine methylase</shortName>
        <ecNumber evidence="9">2.1.2.1</ecNumber>
    </recommendedName>
</protein>
<reference evidence="13 14" key="1">
    <citation type="journal article" date="2016" name="Nat. Commun.">
        <title>Thousands of microbial genomes shed light on interconnected biogeochemical processes in an aquifer system.</title>
        <authorList>
            <person name="Anantharaman K."/>
            <person name="Brown C.T."/>
            <person name="Hug L.A."/>
            <person name="Sharon I."/>
            <person name="Castelle C.J."/>
            <person name="Probst A.J."/>
            <person name="Thomas B.C."/>
            <person name="Singh A."/>
            <person name="Wilkins M.J."/>
            <person name="Karaoz U."/>
            <person name="Brodie E.L."/>
            <person name="Williams K.H."/>
            <person name="Hubbard S.S."/>
            <person name="Banfield J.F."/>
        </authorList>
    </citation>
    <scope>NUCLEOTIDE SEQUENCE [LARGE SCALE GENOMIC DNA]</scope>
</reference>
<feature type="site" description="Plays an important role in substrate specificity" evidence="9">
    <location>
        <position position="224"/>
    </location>
</feature>
<feature type="binding site" evidence="9">
    <location>
        <begin position="347"/>
        <end position="349"/>
    </location>
    <ligand>
        <name>(6S)-5,6,7,8-tetrahydrofolate</name>
        <dbReference type="ChEBI" id="CHEBI:57453"/>
    </ligand>
</feature>
<evidence type="ECO:0000256" key="3">
    <source>
        <dbReference type="ARBA" id="ARBA00006376"/>
    </source>
</evidence>
<comment type="catalytic activity">
    <reaction evidence="9">
        <text>(6R)-5,10-methylene-5,6,7,8-tetrahydrofolate + glycine + H2O = (6S)-5,6,7,8-tetrahydrofolate + L-serine</text>
        <dbReference type="Rhea" id="RHEA:15481"/>
        <dbReference type="ChEBI" id="CHEBI:15377"/>
        <dbReference type="ChEBI" id="CHEBI:15636"/>
        <dbReference type="ChEBI" id="CHEBI:33384"/>
        <dbReference type="ChEBI" id="CHEBI:57305"/>
        <dbReference type="ChEBI" id="CHEBI:57453"/>
        <dbReference type="EC" id="2.1.2.1"/>
    </reaction>
</comment>